<evidence type="ECO:0000313" key="2">
    <source>
        <dbReference type="Proteomes" id="UP000265520"/>
    </source>
</evidence>
<dbReference type="AlphaFoldDB" id="A0A392TG40"/>
<dbReference type="Proteomes" id="UP000265520">
    <property type="component" value="Unassembled WGS sequence"/>
</dbReference>
<sequence>GVTPNTIGLGARIKMVGGPMAGVPTDVGDALIPS</sequence>
<dbReference type="EMBL" id="LXQA010574981">
    <property type="protein sequence ID" value="MCI60081.1"/>
    <property type="molecule type" value="Genomic_DNA"/>
</dbReference>
<reference evidence="1 2" key="1">
    <citation type="journal article" date="2018" name="Front. Plant Sci.">
        <title>Red Clover (Trifolium pratense) and Zigzag Clover (T. medium) - A Picture of Genomic Similarities and Differences.</title>
        <authorList>
            <person name="Dluhosova J."/>
            <person name="Istvanek J."/>
            <person name="Nedelnik J."/>
            <person name="Repkova J."/>
        </authorList>
    </citation>
    <scope>NUCLEOTIDE SEQUENCE [LARGE SCALE GENOMIC DNA]</scope>
    <source>
        <strain evidence="2">cv. 10/8</strain>
        <tissue evidence="1">Leaf</tissue>
    </source>
</reference>
<feature type="non-terminal residue" evidence="1">
    <location>
        <position position="1"/>
    </location>
</feature>
<evidence type="ECO:0000313" key="1">
    <source>
        <dbReference type="EMBL" id="MCI60081.1"/>
    </source>
</evidence>
<accession>A0A392TG40</accession>
<protein>
    <submittedName>
        <fullName evidence="1">Uncharacterized protein</fullName>
    </submittedName>
</protein>
<organism evidence="1 2">
    <name type="scientific">Trifolium medium</name>
    <dbReference type="NCBI Taxonomy" id="97028"/>
    <lineage>
        <taxon>Eukaryota</taxon>
        <taxon>Viridiplantae</taxon>
        <taxon>Streptophyta</taxon>
        <taxon>Embryophyta</taxon>
        <taxon>Tracheophyta</taxon>
        <taxon>Spermatophyta</taxon>
        <taxon>Magnoliopsida</taxon>
        <taxon>eudicotyledons</taxon>
        <taxon>Gunneridae</taxon>
        <taxon>Pentapetalae</taxon>
        <taxon>rosids</taxon>
        <taxon>fabids</taxon>
        <taxon>Fabales</taxon>
        <taxon>Fabaceae</taxon>
        <taxon>Papilionoideae</taxon>
        <taxon>50 kb inversion clade</taxon>
        <taxon>NPAAA clade</taxon>
        <taxon>Hologalegina</taxon>
        <taxon>IRL clade</taxon>
        <taxon>Trifolieae</taxon>
        <taxon>Trifolium</taxon>
    </lineage>
</organism>
<proteinExistence type="predicted"/>
<keyword evidence="2" id="KW-1185">Reference proteome</keyword>
<comment type="caution">
    <text evidence="1">The sequence shown here is derived from an EMBL/GenBank/DDBJ whole genome shotgun (WGS) entry which is preliminary data.</text>
</comment>
<name>A0A392TG40_9FABA</name>